<comment type="caution">
    <text evidence="2">The sequence shown here is derived from an EMBL/GenBank/DDBJ whole genome shotgun (WGS) entry which is preliminary data.</text>
</comment>
<evidence type="ECO:0000313" key="4">
    <source>
        <dbReference type="Proteomes" id="UP000321393"/>
    </source>
</evidence>
<dbReference type="Proteomes" id="UP000321393">
    <property type="component" value="Unassembled WGS sequence"/>
</dbReference>
<feature type="region of interest" description="Disordered" evidence="1">
    <location>
        <begin position="30"/>
        <end position="95"/>
    </location>
</feature>
<evidence type="ECO:0000313" key="5">
    <source>
        <dbReference type="Proteomes" id="UP000321947"/>
    </source>
</evidence>
<sequence>MFSCLSSFHSSFSSPQPFFTDTSVDLFPLAESTPDNELAQSAPTSATSNQSSVFDDSPEPTIDIPPRDRGSYGQRKLDESNSNSNSSRGREDNIIRGQVEKDQIMIGGMTKDSLNVIIVINLAIILGNAEIESKKMQNMLKMMKKAVIPHCF</sequence>
<gene>
    <name evidence="3" type="ORF">E5676_scaffold459G00400</name>
    <name evidence="2" type="ORF">E6C27_scaffold339G00640</name>
</gene>
<evidence type="ECO:0000256" key="1">
    <source>
        <dbReference type="SAM" id="MobiDB-lite"/>
    </source>
</evidence>
<dbReference type="AlphaFoldDB" id="A0A5A7UV40"/>
<proteinExistence type="predicted"/>
<dbReference type="Proteomes" id="UP000321947">
    <property type="component" value="Unassembled WGS sequence"/>
</dbReference>
<reference evidence="4 5" key="1">
    <citation type="submission" date="2019-08" db="EMBL/GenBank/DDBJ databases">
        <title>Draft genome sequences of two oriental melons (Cucumis melo L. var makuwa).</title>
        <authorList>
            <person name="Kwon S.-Y."/>
        </authorList>
    </citation>
    <scope>NUCLEOTIDE SEQUENCE [LARGE SCALE GENOMIC DNA]</scope>
    <source>
        <strain evidence="5">cv. Chang Bougi</strain>
        <strain evidence="4">cv. SW 3</strain>
        <tissue evidence="2">Leaf</tissue>
    </source>
</reference>
<accession>A0A5A7UV40</accession>
<protein>
    <submittedName>
        <fullName evidence="2">Retrotransposon protein</fullName>
    </submittedName>
</protein>
<feature type="compositionally biased region" description="Polar residues" evidence="1">
    <location>
        <begin position="33"/>
        <end position="54"/>
    </location>
</feature>
<evidence type="ECO:0000313" key="2">
    <source>
        <dbReference type="EMBL" id="KAA0058597.1"/>
    </source>
</evidence>
<evidence type="ECO:0000313" key="3">
    <source>
        <dbReference type="EMBL" id="TYK10398.1"/>
    </source>
</evidence>
<feature type="compositionally biased region" description="Basic and acidic residues" evidence="1">
    <location>
        <begin position="65"/>
        <end position="79"/>
    </location>
</feature>
<dbReference type="EMBL" id="SSTD01011126">
    <property type="protein sequence ID" value="TYK10398.1"/>
    <property type="molecule type" value="Genomic_DNA"/>
</dbReference>
<dbReference type="EMBL" id="SSTE01006676">
    <property type="protein sequence ID" value="KAA0058597.1"/>
    <property type="molecule type" value="Genomic_DNA"/>
</dbReference>
<organism evidence="2 4">
    <name type="scientific">Cucumis melo var. makuwa</name>
    <name type="common">Oriental melon</name>
    <dbReference type="NCBI Taxonomy" id="1194695"/>
    <lineage>
        <taxon>Eukaryota</taxon>
        <taxon>Viridiplantae</taxon>
        <taxon>Streptophyta</taxon>
        <taxon>Embryophyta</taxon>
        <taxon>Tracheophyta</taxon>
        <taxon>Spermatophyta</taxon>
        <taxon>Magnoliopsida</taxon>
        <taxon>eudicotyledons</taxon>
        <taxon>Gunneridae</taxon>
        <taxon>Pentapetalae</taxon>
        <taxon>rosids</taxon>
        <taxon>fabids</taxon>
        <taxon>Cucurbitales</taxon>
        <taxon>Cucurbitaceae</taxon>
        <taxon>Benincaseae</taxon>
        <taxon>Cucumis</taxon>
    </lineage>
</organism>
<name>A0A5A7UV40_CUCMM</name>